<protein>
    <submittedName>
        <fullName evidence="2">Quercetin dioxygenase-like cupin family protein</fullName>
    </submittedName>
</protein>
<dbReference type="AlphaFoldDB" id="A0A7X0J821"/>
<dbReference type="PANTHER" id="PTHR36114">
    <property type="entry name" value="16.7 KDA PROTEIN IN WHIE LOCUS"/>
    <property type="match status" value="1"/>
</dbReference>
<dbReference type="Pfam" id="PF07883">
    <property type="entry name" value="Cupin_2"/>
    <property type="match status" value="1"/>
</dbReference>
<dbReference type="GO" id="GO:0051213">
    <property type="term" value="F:dioxygenase activity"/>
    <property type="evidence" value="ECO:0007669"/>
    <property type="project" value="UniProtKB-KW"/>
</dbReference>
<dbReference type="InterPro" id="IPR014710">
    <property type="entry name" value="RmlC-like_jellyroll"/>
</dbReference>
<accession>A0A7X0J821</accession>
<evidence type="ECO:0000313" key="3">
    <source>
        <dbReference type="Proteomes" id="UP000521017"/>
    </source>
</evidence>
<sequence>MKTKGYIKLIHSADTHKDSILEMNILPGEKTPWHYHTLFSETFEILKGTLEVGIDKNVHHLKQGEVATIKPNEKHYYHNVSKEECIVKATLNPGNKNFENSLFILKGLAKDGLASNAGTPKKFSDLAVFIYLNNSRMIGFQKIAEPVFNYFAKAAIKRGYLNELIQKYCKMSYPSSNH</sequence>
<feature type="domain" description="Cupin type-2" evidence="1">
    <location>
        <begin position="22"/>
        <end position="86"/>
    </location>
</feature>
<dbReference type="PANTHER" id="PTHR36114:SF1">
    <property type="entry name" value="16.7 KDA PROTEIN IN WHIE LOCUS"/>
    <property type="match status" value="1"/>
</dbReference>
<comment type="caution">
    <text evidence="2">The sequence shown here is derived from an EMBL/GenBank/DDBJ whole genome shotgun (WGS) entry which is preliminary data.</text>
</comment>
<dbReference type="Proteomes" id="UP000521017">
    <property type="component" value="Unassembled WGS sequence"/>
</dbReference>
<dbReference type="EMBL" id="JACHCC010000012">
    <property type="protein sequence ID" value="MBB6502027.1"/>
    <property type="molecule type" value="Genomic_DNA"/>
</dbReference>
<dbReference type="Gene3D" id="2.60.120.10">
    <property type="entry name" value="Jelly Rolls"/>
    <property type="match status" value="1"/>
</dbReference>
<name>A0A7X0J821_9SPHI</name>
<dbReference type="InterPro" id="IPR052044">
    <property type="entry name" value="PKS_Associated_Protein"/>
</dbReference>
<evidence type="ECO:0000313" key="2">
    <source>
        <dbReference type="EMBL" id="MBB6502027.1"/>
    </source>
</evidence>
<dbReference type="RefSeq" id="WP_184628301.1">
    <property type="nucleotide sequence ID" value="NZ_JACHCC010000012.1"/>
</dbReference>
<dbReference type="CDD" id="cd02208">
    <property type="entry name" value="cupin_RmlC-like"/>
    <property type="match status" value="1"/>
</dbReference>
<evidence type="ECO:0000259" key="1">
    <source>
        <dbReference type="Pfam" id="PF07883"/>
    </source>
</evidence>
<dbReference type="InterPro" id="IPR011051">
    <property type="entry name" value="RmlC_Cupin_sf"/>
</dbReference>
<keyword evidence="2" id="KW-0223">Dioxygenase</keyword>
<dbReference type="SUPFAM" id="SSF51182">
    <property type="entry name" value="RmlC-like cupins"/>
    <property type="match status" value="1"/>
</dbReference>
<gene>
    <name evidence="2" type="ORF">HDF25_004204</name>
</gene>
<reference evidence="2 3" key="1">
    <citation type="submission" date="2020-08" db="EMBL/GenBank/DDBJ databases">
        <title>Genomic Encyclopedia of Type Strains, Phase IV (KMG-V): Genome sequencing to study the core and pangenomes of soil and plant-associated prokaryotes.</title>
        <authorList>
            <person name="Whitman W."/>
        </authorList>
    </citation>
    <scope>NUCLEOTIDE SEQUENCE [LARGE SCALE GENOMIC DNA]</scope>
    <source>
        <strain evidence="2 3">M2T3</strain>
    </source>
</reference>
<organism evidence="2 3">
    <name type="scientific">Pedobacter cryoconitis</name>
    <dbReference type="NCBI Taxonomy" id="188932"/>
    <lineage>
        <taxon>Bacteria</taxon>
        <taxon>Pseudomonadati</taxon>
        <taxon>Bacteroidota</taxon>
        <taxon>Sphingobacteriia</taxon>
        <taxon>Sphingobacteriales</taxon>
        <taxon>Sphingobacteriaceae</taxon>
        <taxon>Pedobacter</taxon>
    </lineage>
</organism>
<dbReference type="InterPro" id="IPR013096">
    <property type="entry name" value="Cupin_2"/>
</dbReference>
<keyword evidence="2" id="KW-0560">Oxidoreductase</keyword>
<proteinExistence type="predicted"/>